<feature type="domain" description="DUF883" evidence="10">
    <location>
        <begin position="74"/>
        <end position="100"/>
    </location>
</feature>
<dbReference type="EMBL" id="MRWE01000023">
    <property type="protein sequence ID" value="ORJ24801.1"/>
    <property type="molecule type" value="Genomic_DNA"/>
</dbReference>
<dbReference type="GO" id="GO:0043022">
    <property type="term" value="F:ribosome binding"/>
    <property type="evidence" value="ECO:0007669"/>
    <property type="project" value="InterPro"/>
</dbReference>
<evidence type="ECO:0000256" key="3">
    <source>
        <dbReference type="ARBA" id="ARBA00022475"/>
    </source>
</evidence>
<dbReference type="PANTHER" id="PTHR35893:SF1">
    <property type="entry name" value="PROTEIN ELAB"/>
    <property type="match status" value="1"/>
</dbReference>
<dbReference type="STRING" id="1646377.BS640_14145"/>
<dbReference type="InterPro" id="IPR043604">
    <property type="entry name" value="DUF883_N"/>
</dbReference>
<dbReference type="Pfam" id="PF19029">
    <property type="entry name" value="DUF883_C"/>
    <property type="match status" value="1"/>
</dbReference>
<evidence type="ECO:0008006" key="13">
    <source>
        <dbReference type="Google" id="ProtNLM"/>
    </source>
</evidence>
<gene>
    <name evidence="11" type="ORF">BS640_14145</name>
</gene>
<evidence type="ECO:0000313" key="11">
    <source>
        <dbReference type="EMBL" id="ORJ24801.1"/>
    </source>
</evidence>
<evidence type="ECO:0000256" key="7">
    <source>
        <dbReference type="ARBA" id="ARBA00023136"/>
    </source>
</evidence>
<evidence type="ECO:0000313" key="12">
    <source>
        <dbReference type="Proteomes" id="UP000192536"/>
    </source>
</evidence>
<feature type="transmembrane region" description="Helical" evidence="8">
    <location>
        <begin position="82"/>
        <end position="100"/>
    </location>
</feature>
<name>A0A1X0WDI8_9GAMM</name>
<evidence type="ECO:0000259" key="10">
    <source>
        <dbReference type="Pfam" id="PF19029"/>
    </source>
</evidence>
<dbReference type="AlphaFoldDB" id="A0A1X0WDI8"/>
<organism evidence="11 12">
    <name type="scientific">Rouxiella badensis</name>
    <dbReference type="NCBI Taxonomy" id="1646377"/>
    <lineage>
        <taxon>Bacteria</taxon>
        <taxon>Pseudomonadati</taxon>
        <taxon>Pseudomonadota</taxon>
        <taxon>Gammaproteobacteria</taxon>
        <taxon>Enterobacterales</taxon>
        <taxon>Yersiniaceae</taxon>
        <taxon>Rouxiella</taxon>
    </lineage>
</organism>
<evidence type="ECO:0000256" key="4">
    <source>
        <dbReference type="ARBA" id="ARBA00022519"/>
    </source>
</evidence>
<evidence type="ECO:0000256" key="2">
    <source>
        <dbReference type="ARBA" id="ARBA00010423"/>
    </source>
</evidence>
<keyword evidence="12" id="KW-1185">Reference proteome</keyword>
<dbReference type="GO" id="GO:0005886">
    <property type="term" value="C:plasma membrane"/>
    <property type="evidence" value="ECO:0007669"/>
    <property type="project" value="UniProtKB-SubCell"/>
</dbReference>
<dbReference type="PANTHER" id="PTHR35893">
    <property type="entry name" value="INNER MEMBRANE PROTEIN-RELATED"/>
    <property type="match status" value="1"/>
</dbReference>
<evidence type="ECO:0000259" key="9">
    <source>
        <dbReference type="Pfam" id="PF05957"/>
    </source>
</evidence>
<sequence length="102" mass="11224">MANQFEPQQTSLDDDLRMLSETLEEVLKSSGDKADEKYIEIKSRAEQALSDVQSRLSSATDSYCAKAKTVVRQADTYVHDKPWHGVGVGAAVGLVIGLLVRR</sequence>
<comment type="caution">
    <text evidence="11">The sequence shown here is derived from an EMBL/GenBank/DDBJ whole genome shotgun (WGS) entry which is preliminary data.</text>
</comment>
<evidence type="ECO:0000256" key="6">
    <source>
        <dbReference type="ARBA" id="ARBA00022989"/>
    </source>
</evidence>
<dbReference type="RefSeq" id="WP_017491785.1">
    <property type="nucleotide sequence ID" value="NZ_CAUQAZ010000143.1"/>
</dbReference>
<dbReference type="Pfam" id="PF05957">
    <property type="entry name" value="DUF883"/>
    <property type="match status" value="1"/>
</dbReference>
<proteinExistence type="inferred from homology"/>
<dbReference type="InterPro" id="IPR043605">
    <property type="entry name" value="DUF883_C"/>
</dbReference>
<evidence type="ECO:0000256" key="1">
    <source>
        <dbReference type="ARBA" id="ARBA00004377"/>
    </source>
</evidence>
<keyword evidence="4" id="KW-0997">Cell inner membrane</keyword>
<keyword evidence="7 8" id="KW-0472">Membrane</keyword>
<dbReference type="InterPro" id="IPR010279">
    <property type="entry name" value="YqjD/ElaB"/>
</dbReference>
<keyword evidence="5 8" id="KW-0812">Transmembrane</keyword>
<dbReference type="GeneID" id="93564892"/>
<comment type="similarity">
    <text evidence="2">Belongs to the ElaB/YgaM/YqjD family.</text>
</comment>
<keyword evidence="6 8" id="KW-1133">Transmembrane helix</keyword>
<feature type="domain" description="DUF883" evidence="9">
    <location>
        <begin position="11"/>
        <end position="61"/>
    </location>
</feature>
<protein>
    <recommendedName>
        <fullName evidence="13">Protein ElaB</fullName>
    </recommendedName>
</protein>
<dbReference type="NCBIfam" id="NF007709">
    <property type="entry name" value="PRK10404.1"/>
    <property type="match status" value="1"/>
</dbReference>
<evidence type="ECO:0000256" key="8">
    <source>
        <dbReference type="SAM" id="Phobius"/>
    </source>
</evidence>
<evidence type="ECO:0000256" key="5">
    <source>
        <dbReference type="ARBA" id="ARBA00022692"/>
    </source>
</evidence>
<accession>A0A1X0WDI8</accession>
<comment type="subcellular location">
    <subcellularLocation>
        <location evidence="1">Cell inner membrane</location>
        <topology evidence="1">Single-pass membrane protein</topology>
    </subcellularLocation>
</comment>
<keyword evidence="3" id="KW-1003">Cell membrane</keyword>
<dbReference type="Proteomes" id="UP000192536">
    <property type="component" value="Unassembled WGS sequence"/>
</dbReference>
<reference evidence="11 12" key="1">
    <citation type="journal article" date="2017" name="Int. J. Syst. Evol. Microbiol.">
        <title>Rouxiella badensis sp. nov. and Rouxiella silvae sp. nov. isolated from peat bog soil in Germany and emendation of the genus description.</title>
        <authorList>
            <person name="Le Fleche-Mateos A."/>
            <person name="Kugler J.H."/>
            <person name="Hansen S.H."/>
            <person name="Syldatk C."/>
            <person name="Hausmann R."/>
            <person name="Lomprez F."/>
            <person name="Vandenbogaert M."/>
            <person name="Manuguerra J.C."/>
            <person name="Grimont P.A."/>
        </authorList>
    </citation>
    <scope>NUCLEOTIDE SEQUENCE [LARGE SCALE GENOMIC DNA]</scope>
    <source>
        <strain evidence="11 12">DSM 100043</strain>
    </source>
</reference>